<dbReference type="Proteomes" id="UP000682733">
    <property type="component" value="Unassembled WGS sequence"/>
</dbReference>
<comment type="caution">
    <text evidence="3">The sequence shown here is derived from an EMBL/GenBank/DDBJ whole genome shotgun (WGS) entry which is preliminary data.</text>
</comment>
<dbReference type="EMBL" id="CAJNOQ010005288">
    <property type="protein sequence ID" value="CAF1093061.1"/>
    <property type="molecule type" value="Genomic_DNA"/>
</dbReference>
<dbReference type="AlphaFoldDB" id="A0A814NK80"/>
<organism evidence="3 6">
    <name type="scientific">Didymodactylos carnosus</name>
    <dbReference type="NCBI Taxonomy" id="1234261"/>
    <lineage>
        <taxon>Eukaryota</taxon>
        <taxon>Metazoa</taxon>
        <taxon>Spiralia</taxon>
        <taxon>Gnathifera</taxon>
        <taxon>Rotifera</taxon>
        <taxon>Eurotatoria</taxon>
        <taxon>Bdelloidea</taxon>
        <taxon>Philodinida</taxon>
        <taxon>Philodinidae</taxon>
        <taxon>Didymodactylos</taxon>
    </lineage>
</organism>
<dbReference type="EMBL" id="CAJOBA010003910">
    <property type="protein sequence ID" value="CAF3696924.1"/>
    <property type="molecule type" value="Genomic_DNA"/>
</dbReference>
<gene>
    <name evidence="3" type="ORF">GPM918_LOCUS18361</name>
    <name evidence="2" type="ORF">OVA965_LOCUS10527</name>
    <name evidence="5" type="ORF">SRO942_LOCUS18358</name>
    <name evidence="4" type="ORF">TMI583_LOCUS10524</name>
</gene>
<feature type="compositionally biased region" description="Polar residues" evidence="1">
    <location>
        <begin position="34"/>
        <end position="68"/>
    </location>
</feature>
<sequence length="116" mass="12578">MTCIIVTFKPHHIRTGDTFSPLSSLSPSLSIPNEKSPWQSMFNNPITPEATSTTKRSLSPDCVTSTGNEIKKQKLVENTTTTTNGTLNNNNEDDRTATSSSSKQTSISSTLDNGEK</sequence>
<dbReference type="Proteomes" id="UP000681722">
    <property type="component" value="Unassembled WGS sequence"/>
</dbReference>
<feature type="compositionally biased region" description="Low complexity" evidence="1">
    <location>
        <begin position="78"/>
        <end position="90"/>
    </location>
</feature>
<evidence type="ECO:0000313" key="5">
    <source>
        <dbReference type="EMBL" id="CAF3858454.1"/>
    </source>
</evidence>
<dbReference type="Proteomes" id="UP000663829">
    <property type="component" value="Unassembled WGS sequence"/>
</dbReference>
<evidence type="ECO:0000313" key="3">
    <source>
        <dbReference type="EMBL" id="CAF1093061.1"/>
    </source>
</evidence>
<feature type="compositionally biased region" description="Low complexity" evidence="1">
    <location>
        <begin position="97"/>
        <end position="110"/>
    </location>
</feature>
<dbReference type="Proteomes" id="UP000677228">
    <property type="component" value="Unassembled WGS sequence"/>
</dbReference>
<evidence type="ECO:0000313" key="6">
    <source>
        <dbReference type="Proteomes" id="UP000663829"/>
    </source>
</evidence>
<proteinExistence type="predicted"/>
<name>A0A814NK80_9BILA</name>
<accession>A0A814NK80</accession>
<protein>
    <submittedName>
        <fullName evidence="3">Uncharacterized protein</fullName>
    </submittedName>
</protein>
<feature type="region of interest" description="Disordered" evidence="1">
    <location>
        <begin position="34"/>
        <end position="116"/>
    </location>
</feature>
<keyword evidence="6" id="KW-1185">Reference proteome</keyword>
<evidence type="ECO:0000313" key="2">
    <source>
        <dbReference type="EMBL" id="CAF0919159.1"/>
    </source>
</evidence>
<evidence type="ECO:0000313" key="4">
    <source>
        <dbReference type="EMBL" id="CAF3696924.1"/>
    </source>
</evidence>
<reference evidence="3" key="1">
    <citation type="submission" date="2021-02" db="EMBL/GenBank/DDBJ databases">
        <authorList>
            <person name="Nowell W R."/>
        </authorList>
    </citation>
    <scope>NUCLEOTIDE SEQUENCE</scope>
</reference>
<dbReference type="EMBL" id="CAJNOK010003908">
    <property type="protein sequence ID" value="CAF0919159.1"/>
    <property type="molecule type" value="Genomic_DNA"/>
</dbReference>
<evidence type="ECO:0000256" key="1">
    <source>
        <dbReference type="SAM" id="MobiDB-lite"/>
    </source>
</evidence>
<dbReference type="EMBL" id="CAJOBC010005288">
    <property type="protein sequence ID" value="CAF3858454.1"/>
    <property type="molecule type" value="Genomic_DNA"/>
</dbReference>